<dbReference type="GO" id="GO:0016740">
    <property type="term" value="F:transferase activity"/>
    <property type="evidence" value="ECO:0007669"/>
    <property type="project" value="UniProtKB-KW"/>
</dbReference>
<dbReference type="Pfam" id="PF00358">
    <property type="entry name" value="PTS_EIIA_1"/>
    <property type="match status" value="1"/>
</dbReference>
<accession>A0AAP7AVQ2</accession>
<dbReference type="Gene3D" id="2.70.70.10">
    <property type="entry name" value="Glucose Permease (Domain IIA)"/>
    <property type="match status" value="1"/>
</dbReference>
<evidence type="ECO:0000256" key="1">
    <source>
        <dbReference type="ARBA" id="ARBA00022448"/>
    </source>
</evidence>
<reference evidence="5" key="2">
    <citation type="submission" date="2020-02" db="EMBL/GenBank/DDBJ databases">
        <authorList>
            <person name="Littmann E."/>
            <person name="Sorbara M."/>
        </authorList>
    </citation>
    <scope>NUCLEOTIDE SEQUENCE</scope>
    <source>
        <strain evidence="5">MSK.10.16</strain>
    </source>
</reference>
<gene>
    <name evidence="5" type="ORF">G4332_13965</name>
</gene>
<evidence type="ECO:0000313" key="6">
    <source>
        <dbReference type="Proteomes" id="UP000724058"/>
    </source>
</evidence>
<keyword evidence="1" id="KW-0813">Transport</keyword>
<keyword evidence="3" id="KW-0808">Transferase</keyword>
<dbReference type="AlphaFoldDB" id="A0AAP7AVQ2"/>
<dbReference type="InterPro" id="IPR001127">
    <property type="entry name" value="PTS_EIIA_1_perm"/>
</dbReference>
<feature type="domain" description="PTS EIIA type-1" evidence="4">
    <location>
        <begin position="13"/>
        <end position="50"/>
    </location>
</feature>
<dbReference type="InterPro" id="IPR011055">
    <property type="entry name" value="Dup_hybrid_motif"/>
</dbReference>
<comment type="caution">
    <text evidence="5">The sequence shown here is derived from an EMBL/GenBank/DDBJ whole genome shotgun (WGS) entry which is preliminary data.</text>
</comment>
<dbReference type="EMBL" id="JAAIOD010000027">
    <property type="protein sequence ID" value="NSE59185.1"/>
    <property type="molecule type" value="Genomic_DNA"/>
</dbReference>
<evidence type="ECO:0000256" key="3">
    <source>
        <dbReference type="ARBA" id="ARBA00022679"/>
    </source>
</evidence>
<dbReference type="Proteomes" id="UP000724058">
    <property type="component" value="Unassembled WGS sequence"/>
</dbReference>
<organism evidence="5 6">
    <name type="scientific">Dorea longicatena</name>
    <dbReference type="NCBI Taxonomy" id="88431"/>
    <lineage>
        <taxon>Bacteria</taxon>
        <taxon>Bacillati</taxon>
        <taxon>Bacillota</taxon>
        <taxon>Clostridia</taxon>
        <taxon>Lachnospirales</taxon>
        <taxon>Lachnospiraceae</taxon>
        <taxon>Dorea</taxon>
    </lineage>
</organism>
<dbReference type="GO" id="GO:0009401">
    <property type="term" value="P:phosphoenolpyruvate-dependent sugar phosphotransferase system"/>
    <property type="evidence" value="ECO:0007669"/>
    <property type="project" value="InterPro"/>
</dbReference>
<proteinExistence type="predicted"/>
<protein>
    <recommendedName>
        <fullName evidence="4">PTS EIIA type-1 domain-containing protein</fullName>
    </recommendedName>
</protein>
<keyword evidence="2" id="KW-0762">Sugar transport</keyword>
<evidence type="ECO:0000256" key="2">
    <source>
        <dbReference type="ARBA" id="ARBA00022597"/>
    </source>
</evidence>
<sequence>MVNENESKKVPEVILAPLTGKAVPLSEVPDPVFSDKVLGDGVAIIPADVRSSNVICNGKNAPVVSDHYGVMITV</sequence>
<dbReference type="SUPFAM" id="SSF51261">
    <property type="entry name" value="Duplicated hybrid motif"/>
    <property type="match status" value="1"/>
</dbReference>
<reference evidence="5" key="1">
    <citation type="journal article" date="2020" name="Cell Host Microbe">
        <title>Functional and Genomic Variation between Human-Derived Isolates of Lachnospiraceae Reveals Inter- and Intra-Species Diversity.</title>
        <authorList>
            <person name="Sorbara M.T."/>
            <person name="Littmann E.R."/>
            <person name="Fontana E."/>
            <person name="Moody T.U."/>
            <person name="Kohout C.E."/>
            <person name="Gjonbalaj M."/>
            <person name="Eaton V."/>
            <person name="Seok R."/>
            <person name="Leiner I.M."/>
            <person name="Pamer E.G."/>
        </authorList>
    </citation>
    <scope>NUCLEOTIDE SEQUENCE</scope>
    <source>
        <strain evidence="5">MSK.10.16</strain>
    </source>
</reference>
<evidence type="ECO:0000259" key="4">
    <source>
        <dbReference type="Pfam" id="PF00358"/>
    </source>
</evidence>
<evidence type="ECO:0000313" key="5">
    <source>
        <dbReference type="EMBL" id="NSE59185.1"/>
    </source>
</evidence>
<name>A0AAP7AVQ2_9FIRM</name>